<protein>
    <submittedName>
        <fullName evidence="2">HD family phosphohydrolase</fullName>
    </submittedName>
</protein>
<sequence length="524" mass="59053">MNNIEHFVEIGNALSTEKNHHALLEKILQRAMLLANADAGTIYSVTKNEDENQQALVFDTVLNNSLNYHLGGTSGNPIDFAPINIYQHGETNQSAMVAIAAATRDIINIEDVYASTHYDFTAAKAMDLRNNYHTKSVLTMPMQNHQQELNGVIQLINATDEQGNIIAFSEDVIRTISALTSFAAIILTNKQLIDSMEQLFASFSQVIAAAIDRKSPYTGNHCRRVPEITMMLAQACHDVDNGPLQEFAMQAEDFHELSVAAWLHDCGKVATPEYVMDKSKKLETVFDRIALVSARFEIAARDITYSTKHSDIGKLSLLKTLESDRKFIEHANTGGEFFDDEKINRVYKIAKHYKVSIAGVLQPILSEDEVHNLITKRGTLNPKERQIINDHMKVTIEMLESMPFPKHLKNVPEYACGHHEKMDGTGYPKGLKRDEMSVQARIMAIADIFEALTSNDRPYKAPKTLSETLTIMARMKLDQHIDPDLFDVFLEQKVYIKFAEKFLDSSQIDEVSINQLPGYENYPK</sequence>
<organism evidence="2 3">
    <name type="scientific">Colwellia asteriadis</name>
    <dbReference type="NCBI Taxonomy" id="517723"/>
    <lineage>
        <taxon>Bacteria</taxon>
        <taxon>Pseudomonadati</taxon>
        <taxon>Pseudomonadota</taxon>
        <taxon>Gammaproteobacteria</taxon>
        <taxon>Alteromonadales</taxon>
        <taxon>Colwelliaceae</taxon>
        <taxon>Colwellia</taxon>
    </lineage>
</organism>
<dbReference type="PANTHER" id="PTHR43155">
    <property type="entry name" value="CYCLIC DI-GMP PHOSPHODIESTERASE PA4108-RELATED"/>
    <property type="match status" value="1"/>
</dbReference>
<dbReference type="InterPro" id="IPR037522">
    <property type="entry name" value="HD_GYP_dom"/>
</dbReference>
<dbReference type="EMBL" id="BAAAFA010000010">
    <property type="protein sequence ID" value="GAA0821623.1"/>
    <property type="molecule type" value="Genomic_DNA"/>
</dbReference>
<dbReference type="Pfam" id="PF13487">
    <property type="entry name" value="HD_5"/>
    <property type="match status" value="1"/>
</dbReference>
<name>A0ABN1LAF5_9GAMM</name>
<gene>
    <name evidence="2" type="ORF">GCM10009111_28880</name>
</gene>
<evidence type="ECO:0000313" key="3">
    <source>
        <dbReference type="Proteomes" id="UP001500021"/>
    </source>
</evidence>
<dbReference type="SUPFAM" id="SSF109604">
    <property type="entry name" value="HD-domain/PDEase-like"/>
    <property type="match status" value="1"/>
</dbReference>
<reference evidence="2 3" key="1">
    <citation type="journal article" date="2019" name="Int. J. Syst. Evol. Microbiol.">
        <title>The Global Catalogue of Microorganisms (GCM) 10K type strain sequencing project: providing services to taxonomists for standard genome sequencing and annotation.</title>
        <authorList>
            <consortium name="The Broad Institute Genomics Platform"/>
            <consortium name="The Broad Institute Genome Sequencing Center for Infectious Disease"/>
            <person name="Wu L."/>
            <person name="Ma J."/>
        </authorList>
    </citation>
    <scope>NUCLEOTIDE SEQUENCE [LARGE SCALE GENOMIC DNA]</scope>
    <source>
        <strain evidence="2 3">JCM 15608</strain>
    </source>
</reference>
<proteinExistence type="predicted"/>
<dbReference type="Gene3D" id="1.10.3210.10">
    <property type="entry name" value="Hypothetical protein af1432"/>
    <property type="match status" value="2"/>
</dbReference>
<accession>A0ABN1LAF5</accession>
<evidence type="ECO:0000259" key="1">
    <source>
        <dbReference type="PROSITE" id="PS51832"/>
    </source>
</evidence>
<dbReference type="InterPro" id="IPR003018">
    <property type="entry name" value="GAF"/>
</dbReference>
<dbReference type="Pfam" id="PF01590">
    <property type="entry name" value="GAF"/>
    <property type="match status" value="1"/>
</dbReference>
<dbReference type="CDD" id="cd00077">
    <property type="entry name" value="HDc"/>
    <property type="match status" value="1"/>
</dbReference>
<feature type="domain" description="HD-GYP" evidence="1">
    <location>
        <begin position="291"/>
        <end position="505"/>
    </location>
</feature>
<dbReference type="PANTHER" id="PTHR43155:SF2">
    <property type="entry name" value="CYCLIC DI-GMP PHOSPHODIESTERASE PA4108"/>
    <property type="match status" value="1"/>
</dbReference>
<dbReference type="SMART" id="SM00471">
    <property type="entry name" value="HDc"/>
    <property type="match status" value="1"/>
</dbReference>
<evidence type="ECO:0000313" key="2">
    <source>
        <dbReference type="EMBL" id="GAA0821623.1"/>
    </source>
</evidence>
<comment type="caution">
    <text evidence="2">The sequence shown here is derived from an EMBL/GenBank/DDBJ whole genome shotgun (WGS) entry which is preliminary data.</text>
</comment>
<dbReference type="RefSeq" id="WP_343818371.1">
    <property type="nucleotide sequence ID" value="NZ_BAAAFA010000010.1"/>
</dbReference>
<dbReference type="InterPro" id="IPR029016">
    <property type="entry name" value="GAF-like_dom_sf"/>
</dbReference>
<dbReference type="PROSITE" id="PS51832">
    <property type="entry name" value="HD_GYP"/>
    <property type="match status" value="1"/>
</dbReference>
<dbReference type="InterPro" id="IPR003607">
    <property type="entry name" value="HD/PDEase_dom"/>
</dbReference>
<keyword evidence="3" id="KW-1185">Reference proteome</keyword>
<dbReference type="SMART" id="SM00065">
    <property type="entry name" value="GAF"/>
    <property type="match status" value="1"/>
</dbReference>
<dbReference type="Gene3D" id="3.30.450.40">
    <property type="match status" value="1"/>
</dbReference>
<dbReference type="Proteomes" id="UP001500021">
    <property type="component" value="Unassembled WGS sequence"/>
</dbReference>
<dbReference type="SUPFAM" id="SSF55781">
    <property type="entry name" value="GAF domain-like"/>
    <property type="match status" value="1"/>
</dbReference>